<dbReference type="CDD" id="cd01948">
    <property type="entry name" value="EAL"/>
    <property type="match status" value="1"/>
</dbReference>
<dbReference type="InterPro" id="IPR000014">
    <property type="entry name" value="PAS"/>
</dbReference>
<dbReference type="PROSITE" id="PS50006">
    <property type="entry name" value="FHA_DOMAIN"/>
    <property type="match status" value="1"/>
</dbReference>
<dbReference type="SMART" id="SM00052">
    <property type="entry name" value="EAL"/>
    <property type="match status" value="1"/>
</dbReference>
<dbReference type="SUPFAM" id="SSF49879">
    <property type="entry name" value="SMAD/FHA domain"/>
    <property type="match status" value="1"/>
</dbReference>
<evidence type="ECO:0000313" key="6">
    <source>
        <dbReference type="EMBL" id="MDS3859187.1"/>
    </source>
</evidence>
<evidence type="ECO:0000313" key="7">
    <source>
        <dbReference type="Proteomes" id="UP001268256"/>
    </source>
</evidence>
<dbReference type="CDD" id="cd01949">
    <property type="entry name" value="GGDEF"/>
    <property type="match status" value="1"/>
</dbReference>
<dbReference type="SMART" id="SM00091">
    <property type="entry name" value="PAS"/>
    <property type="match status" value="2"/>
</dbReference>
<dbReference type="SMART" id="SM00086">
    <property type="entry name" value="PAC"/>
    <property type="match status" value="1"/>
</dbReference>
<feature type="domain" description="FHA" evidence="1">
    <location>
        <begin position="30"/>
        <end position="90"/>
    </location>
</feature>
<dbReference type="InterPro" id="IPR000700">
    <property type="entry name" value="PAS-assoc_C"/>
</dbReference>
<dbReference type="Gene3D" id="3.30.450.20">
    <property type="entry name" value="PAS domain"/>
    <property type="match status" value="1"/>
</dbReference>
<dbReference type="SUPFAM" id="SSF55785">
    <property type="entry name" value="PYP-like sensor domain (PAS domain)"/>
    <property type="match status" value="1"/>
</dbReference>
<evidence type="ECO:0000259" key="2">
    <source>
        <dbReference type="PROSITE" id="PS50112"/>
    </source>
</evidence>
<dbReference type="Pfam" id="PF08447">
    <property type="entry name" value="PAS_3"/>
    <property type="match status" value="1"/>
</dbReference>
<protein>
    <submittedName>
        <fullName evidence="6">EAL domain-containing protein</fullName>
    </submittedName>
</protein>
<reference evidence="7" key="1">
    <citation type="submission" date="2023-07" db="EMBL/GenBank/DDBJ databases">
        <authorList>
            <person name="Luz R."/>
            <person name="Cordeiro R."/>
            <person name="Fonseca A."/>
            <person name="Goncalves V."/>
        </authorList>
    </citation>
    <scope>NUCLEOTIDE SEQUENCE [LARGE SCALE GENOMIC DNA]</scope>
    <source>
        <strain evidence="7">BACA0444</strain>
    </source>
</reference>
<dbReference type="Gene3D" id="2.60.200.20">
    <property type="match status" value="1"/>
</dbReference>
<dbReference type="Pfam" id="PF00563">
    <property type="entry name" value="EAL"/>
    <property type="match status" value="1"/>
</dbReference>
<evidence type="ECO:0000259" key="1">
    <source>
        <dbReference type="PROSITE" id="PS50006"/>
    </source>
</evidence>
<sequence>MKSPEEQIRHLLVIQDKNDRRTIPLEAGTYSIGRHPSNTIVVNSRMVSRQHAVLLRVSDPQTGNFFFRLLDGDLQGKRSANGLKVNGKTCHSHILKHRDLIIFGGDVRARYHAISNLSDTGFSRYTQEAQFASLPVSVRDSLPYQPSSLDVAQAKMLSDAAILRLSSFPELSPNPILELDQTGQITYLNPAAIREFKDIQANDAQHPLLMDLLLPTESQAPPLRIREVQLGHSHYEQVIQPLPEANLVRCYITNITERKLAQRALQESEERYAIAAQGANDGLWDWDLRTNEIYFSDRWKQMLGLANVETSPSPETWLEAIYPEDQTHVQIEIEQHLSGVTPHLECEFRVLHPDGGLRWMRVRGLGLRDARQQPYRMAGSLTDITEYRLIQEQILHDALHDAMTGLPNRILMMDRLGQAMQRAKRRPGYLFAILFLDLDRFKVLNDSLGHLVGDQLLIGIAQRLVSCLRAEDTIARLGGDEFAILLDEVGTVDYACQVAERILTELRRPFILEGHEVFTGVSIGIAFNTQEHLQPEDLLRDADTAMYRAKSLGKARYEVFSTAMRVEVLALLQLETELRRAVERQEFMVYYQPIVDLAQARICGFETLIRWQHPRRGVITPGEFMDIAEETGLILPMSWWVLETACQQMQQWSQQFPNSQGLAISVNLTGQHFAQPDLVSRLDNILAATQFSPQRLRLEVTETILMENTELAVQALESIRTRGIQIYMDDFGTGYSSLSYLHRFPIDTLKIDRCFISPLLHPDIQGGGIVQTILTLAKSLHLNVVAEGVETEAQCQALQRMGCTYAQGYLFAPPLSTAHVENILAQGSLDISCLQTPKL</sequence>
<feature type="domain" description="GGDEF" evidence="5">
    <location>
        <begin position="429"/>
        <end position="562"/>
    </location>
</feature>
<dbReference type="PANTHER" id="PTHR44757:SF2">
    <property type="entry name" value="BIOFILM ARCHITECTURE MAINTENANCE PROTEIN MBAA"/>
    <property type="match status" value="1"/>
</dbReference>
<name>A0AAE4FQ13_9CYAN</name>
<dbReference type="InterPro" id="IPR029787">
    <property type="entry name" value="Nucleotide_cyclase"/>
</dbReference>
<dbReference type="PROSITE" id="PS50887">
    <property type="entry name" value="GGDEF"/>
    <property type="match status" value="1"/>
</dbReference>
<dbReference type="InterPro" id="IPR000160">
    <property type="entry name" value="GGDEF_dom"/>
</dbReference>
<dbReference type="NCBIfam" id="TIGR00254">
    <property type="entry name" value="GGDEF"/>
    <property type="match status" value="1"/>
</dbReference>
<dbReference type="Proteomes" id="UP001268256">
    <property type="component" value="Unassembled WGS sequence"/>
</dbReference>
<dbReference type="InterPro" id="IPR035965">
    <property type="entry name" value="PAS-like_dom_sf"/>
</dbReference>
<dbReference type="InterPro" id="IPR043128">
    <property type="entry name" value="Rev_trsase/Diguanyl_cyclase"/>
</dbReference>
<dbReference type="AlphaFoldDB" id="A0AAE4FQ13"/>
<dbReference type="SUPFAM" id="SSF55073">
    <property type="entry name" value="Nucleotide cyclase"/>
    <property type="match status" value="1"/>
</dbReference>
<feature type="domain" description="PAC" evidence="3">
    <location>
        <begin position="344"/>
        <end position="396"/>
    </location>
</feature>
<dbReference type="InterPro" id="IPR001633">
    <property type="entry name" value="EAL_dom"/>
</dbReference>
<feature type="domain" description="EAL" evidence="4">
    <location>
        <begin position="571"/>
        <end position="828"/>
    </location>
</feature>
<dbReference type="InterPro" id="IPR000253">
    <property type="entry name" value="FHA_dom"/>
</dbReference>
<dbReference type="CDD" id="cd00130">
    <property type="entry name" value="PAS"/>
    <property type="match status" value="1"/>
</dbReference>
<dbReference type="InterPro" id="IPR052155">
    <property type="entry name" value="Biofilm_reg_signaling"/>
</dbReference>
<dbReference type="Gene3D" id="3.30.70.270">
    <property type="match status" value="1"/>
</dbReference>
<dbReference type="Pfam" id="PF00498">
    <property type="entry name" value="FHA"/>
    <property type="match status" value="1"/>
</dbReference>
<organism evidence="6 7">
    <name type="scientific">Pseudocalidococcus azoricus BACA0444</name>
    <dbReference type="NCBI Taxonomy" id="2918990"/>
    <lineage>
        <taxon>Bacteria</taxon>
        <taxon>Bacillati</taxon>
        <taxon>Cyanobacteriota</taxon>
        <taxon>Cyanophyceae</taxon>
        <taxon>Acaryochloridales</taxon>
        <taxon>Thermosynechococcaceae</taxon>
        <taxon>Pseudocalidococcus</taxon>
        <taxon>Pseudocalidococcus azoricus</taxon>
    </lineage>
</organism>
<dbReference type="PROSITE" id="PS50883">
    <property type="entry name" value="EAL"/>
    <property type="match status" value="1"/>
</dbReference>
<dbReference type="Pfam" id="PF00990">
    <property type="entry name" value="GGDEF"/>
    <property type="match status" value="1"/>
</dbReference>
<gene>
    <name evidence="6" type="ORF">RIF25_00060</name>
</gene>
<dbReference type="InterPro" id="IPR008984">
    <property type="entry name" value="SMAD_FHA_dom_sf"/>
</dbReference>
<keyword evidence="7" id="KW-1185">Reference proteome</keyword>
<dbReference type="InterPro" id="IPR001610">
    <property type="entry name" value="PAC"/>
</dbReference>
<accession>A0AAE4FQ13</accession>
<dbReference type="EMBL" id="JAVMIP010000001">
    <property type="protein sequence ID" value="MDS3859187.1"/>
    <property type="molecule type" value="Genomic_DNA"/>
</dbReference>
<evidence type="ECO:0000259" key="5">
    <source>
        <dbReference type="PROSITE" id="PS50887"/>
    </source>
</evidence>
<dbReference type="PROSITE" id="PS50112">
    <property type="entry name" value="PAS"/>
    <property type="match status" value="1"/>
</dbReference>
<dbReference type="InterPro" id="IPR035919">
    <property type="entry name" value="EAL_sf"/>
</dbReference>
<dbReference type="Gene3D" id="3.20.20.450">
    <property type="entry name" value="EAL domain"/>
    <property type="match status" value="1"/>
</dbReference>
<dbReference type="SMART" id="SM00240">
    <property type="entry name" value="FHA"/>
    <property type="match status" value="1"/>
</dbReference>
<dbReference type="FunFam" id="3.20.20.450:FF:000001">
    <property type="entry name" value="Cyclic di-GMP phosphodiesterase yahA"/>
    <property type="match status" value="1"/>
</dbReference>
<feature type="domain" description="PAS" evidence="2">
    <location>
        <begin position="268"/>
        <end position="340"/>
    </location>
</feature>
<evidence type="ECO:0000259" key="3">
    <source>
        <dbReference type="PROSITE" id="PS50113"/>
    </source>
</evidence>
<dbReference type="RefSeq" id="WP_322876527.1">
    <property type="nucleotide sequence ID" value="NZ_JAVMIP010000001.1"/>
</dbReference>
<proteinExistence type="predicted"/>
<dbReference type="InterPro" id="IPR013655">
    <property type="entry name" value="PAS_fold_3"/>
</dbReference>
<dbReference type="PROSITE" id="PS50113">
    <property type="entry name" value="PAC"/>
    <property type="match status" value="1"/>
</dbReference>
<evidence type="ECO:0000259" key="4">
    <source>
        <dbReference type="PROSITE" id="PS50883"/>
    </source>
</evidence>
<dbReference type="NCBIfam" id="TIGR00229">
    <property type="entry name" value="sensory_box"/>
    <property type="match status" value="1"/>
</dbReference>
<dbReference type="SMART" id="SM00267">
    <property type="entry name" value="GGDEF"/>
    <property type="match status" value="1"/>
</dbReference>
<dbReference type="PANTHER" id="PTHR44757">
    <property type="entry name" value="DIGUANYLATE CYCLASE DGCP"/>
    <property type="match status" value="1"/>
</dbReference>
<comment type="caution">
    <text evidence="6">The sequence shown here is derived from an EMBL/GenBank/DDBJ whole genome shotgun (WGS) entry which is preliminary data.</text>
</comment>
<dbReference type="SUPFAM" id="SSF141868">
    <property type="entry name" value="EAL domain-like"/>
    <property type="match status" value="1"/>
</dbReference>